<dbReference type="InterPro" id="IPR029069">
    <property type="entry name" value="HotDog_dom_sf"/>
</dbReference>
<dbReference type="GO" id="GO:0004312">
    <property type="term" value="F:fatty acid synthase activity"/>
    <property type="evidence" value="ECO:0007669"/>
    <property type="project" value="InterPro"/>
</dbReference>
<dbReference type="PANTHER" id="PTHR43841:SF1">
    <property type="entry name" value="3-HYDROXYACYL-THIOESTER DEHYDRATASE X"/>
    <property type="match status" value="1"/>
</dbReference>
<dbReference type="GO" id="GO:0005835">
    <property type="term" value="C:fatty acid synthase complex"/>
    <property type="evidence" value="ECO:0007669"/>
    <property type="project" value="InterPro"/>
</dbReference>
<dbReference type="InterPro" id="IPR003965">
    <property type="entry name" value="Fatty_acid_synthase"/>
</dbReference>
<evidence type="ECO:0000259" key="1">
    <source>
        <dbReference type="Pfam" id="PF01575"/>
    </source>
</evidence>
<dbReference type="PRINTS" id="PR01483">
    <property type="entry name" value="FASYNTHASE"/>
</dbReference>
<gene>
    <name evidence="2" type="ORF">EVB03_08365</name>
</gene>
<protein>
    <recommendedName>
        <fullName evidence="1">MaoC-like domain-containing protein</fullName>
    </recommendedName>
</protein>
<dbReference type="AlphaFoldDB" id="A0A520MDH9"/>
<reference evidence="2 3" key="1">
    <citation type="submission" date="2019-02" db="EMBL/GenBank/DDBJ databases">
        <title>Prokaryotic population dynamics and viral predation in marine succession experiment using metagenomics: the confinement effect.</title>
        <authorList>
            <person name="Haro-Moreno J.M."/>
            <person name="Rodriguez-Valera F."/>
            <person name="Lopez-Perez M."/>
        </authorList>
    </citation>
    <scope>NUCLEOTIDE SEQUENCE [LARGE SCALE GENOMIC DNA]</scope>
    <source>
        <strain evidence="2">MED-G170</strain>
    </source>
</reference>
<name>A0A520MDH9_9GAMM</name>
<comment type="caution">
    <text evidence="2">The sequence shown here is derived from an EMBL/GenBank/DDBJ whole genome shotgun (WGS) entry which is preliminary data.</text>
</comment>
<dbReference type="Gene3D" id="3.10.129.10">
    <property type="entry name" value="Hotdog Thioesterase"/>
    <property type="match status" value="1"/>
</dbReference>
<proteinExistence type="predicted"/>
<evidence type="ECO:0000313" key="3">
    <source>
        <dbReference type="Proteomes" id="UP000315889"/>
    </source>
</evidence>
<dbReference type="PANTHER" id="PTHR43841">
    <property type="entry name" value="3-HYDROXYACYL-THIOESTER DEHYDRATASE HTDX-RELATED"/>
    <property type="match status" value="1"/>
</dbReference>
<evidence type="ECO:0000313" key="2">
    <source>
        <dbReference type="EMBL" id="RZO19282.1"/>
    </source>
</evidence>
<sequence length="297" mass="33467">MTIHSQADDKGPKKLITEELTELPGMLGLFRKAAVKSNKFAEGERLPMLGNSIHGLKIDRRHLLAYQKLMGFDENESLPPTYLSMLGFPLVLNIMTHADFPMKAMGQVHLRNEISVLKYFPIGSPIDLTAYIKSNSPTSKGIEWSVGMMAEVNGELVWSSESTMLHRCKTAIPRQTADPIMRIGEPQTWSVDRGMGRRYARVSGDYNPIHLTAITAKLFGFKRAIVHGMWSKARSLAVLKDQLPGEGFRIRANFHRPLFLPSKVLFYTKHEENKTLFSLFNESGQEAHLDGVIEEDI</sequence>
<feature type="domain" description="MaoC-like" evidence="1">
    <location>
        <begin position="190"/>
        <end position="278"/>
    </location>
</feature>
<dbReference type="Proteomes" id="UP000315889">
    <property type="component" value="Unassembled WGS sequence"/>
</dbReference>
<dbReference type="InterPro" id="IPR002539">
    <property type="entry name" value="MaoC-like_dom"/>
</dbReference>
<organism evidence="2 3">
    <name type="scientific">SAR92 clade bacterium</name>
    <dbReference type="NCBI Taxonomy" id="2315479"/>
    <lineage>
        <taxon>Bacteria</taxon>
        <taxon>Pseudomonadati</taxon>
        <taxon>Pseudomonadota</taxon>
        <taxon>Gammaproteobacteria</taxon>
        <taxon>Cellvibrionales</taxon>
        <taxon>Porticoccaceae</taxon>
        <taxon>SAR92 clade</taxon>
    </lineage>
</organism>
<dbReference type="Pfam" id="PF01575">
    <property type="entry name" value="MaoC_dehydratas"/>
    <property type="match status" value="1"/>
</dbReference>
<dbReference type="GO" id="GO:0006633">
    <property type="term" value="P:fatty acid biosynthetic process"/>
    <property type="evidence" value="ECO:0007669"/>
    <property type="project" value="InterPro"/>
</dbReference>
<accession>A0A520MDH9</accession>
<dbReference type="EMBL" id="SHBP01000014">
    <property type="protein sequence ID" value="RZO19282.1"/>
    <property type="molecule type" value="Genomic_DNA"/>
</dbReference>
<dbReference type="SUPFAM" id="SSF54637">
    <property type="entry name" value="Thioesterase/thiol ester dehydrase-isomerase"/>
    <property type="match status" value="2"/>
</dbReference>